<evidence type="ECO:0000313" key="2">
    <source>
        <dbReference type="Proteomes" id="UP000297734"/>
    </source>
</evidence>
<comment type="caution">
    <text evidence="1">The sequence shown here is derived from an EMBL/GenBank/DDBJ whole genome shotgun (WGS) entry which is preliminary data.</text>
</comment>
<dbReference type="OrthoDB" id="6922200at2"/>
<accession>A0A4Z0ADZ4</accession>
<dbReference type="RefSeq" id="WP_135311423.1">
    <property type="nucleotide sequence ID" value="NZ_QUZT01000109.1"/>
</dbReference>
<protein>
    <submittedName>
        <fullName evidence="1">Uncharacterized protein</fullName>
    </submittedName>
</protein>
<keyword evidence="2" id="KW-1185">Reference proteome</keyword>
<dbReference type="EMBL" id="QUZT01000109">
    <property type="protein sequence ID" value="TFY84982.1"/>
    <property type="molecule type" value="Genomic_DNA"/>
</dbReference>
<evidence type="ECO:0000313" key="1">
    <source>
        <dbReference type="EMBL" id="TFY84982.1"/>
    </source>
</evidence>
<gene>
    <name evidence="1" type="ORF">DYL61_30250</name>
</gene>
<dbReference type="AlphaFoldDB" id="A0A4Z0ADZ4"/>
<dbReference type="Proteomes" id="UP000297734">
    <property type="component" value="Unassembled WGS sequence"/>
</dbReference>
<reference evidence="1 2" key="1">
    <citation type="journal article" date="2019" name="Syst. Appl. Microbiol.">
        <title>New species of pathogenic Pseudomonas isolated from citrus in Tunisia: Proposal of Pseudomonas kairouanensis sp. nov. and Pseudomonas nabeulensis sp. nov.</title>
        <authorList>
            <person name="Oueslati M."/>
            <person name="Mulet M."/>
            <person name="Gomila M."/>
            <person name="Berge O."/>
            <person name="Hajlaoui M.R."/>
            <person name="Lalucat J."/>
            <person name="Sadfi-Zouaoui N."/>
            <person name="Garcia-Valdes E."/>
        </authorList>
    </citation>
    <scope>NUCLEOTIDE SEQUENCE [LARGE SCALE GENOMIC DNA]</scope>
    <source>
        <strain evidence="1 2">E10B</strain>
    </source>
</reference>
<sequence length="148" mass="16842">MTDKQIYELAIDDLACIGAWYFPMDESVEDELTVRPLLDKETCTDAQIIVRASFVGCDGSSYLGYLYWDGDGEVECLKPVILLEDGSFVTFWNGRVEPSWADYSARAQELRARLPFSYVSESIFELPKVSGRLEGLYYLDGDHISWVK</sequence>
<name>A0A4Z0ADZ4_9PSED</name>
<proteinExistence type="predicted"/>
<organism evidence="1 2">
    <name type="scientific">Pseudomonas nabeulensis</name>
    <dbReference type="NCBI Taxonomy" id="2293833"/>
    <lineage>
        <taxon>Bacteria</taxon>
        <taxon>Pseudomonadati</taxon>
        <taxon>Pseudomonadota</taxon>
        <taxon>Gammaproteobacteria</taxon>
        <taxon>Pseudomonadales</taxon>
        <taxon>Pseudomonadaceae</taxon>
        <taxon>Pseudomonas</taxon>
    </lineage>
</organism>